<proteinExistence type="predicted"/>
<dbReference type="InterPro" id="IPR032820">
    <property type="entry name" value="ATPase_put"/>
</dbReference>
<protein>
    <recommendedName>
        <fullName evidence="4">AtpZ/AtpI family protein</fullName>
    </recommendedName>
</protein>
<evidence type="ECO:0000313" key="2">
    <source>
        <dbReference type="EMBL" id="AHG91486.1"/>
    </source>
</evidence>
<keyword evidence="1" id="KW-0472">Membrane</keyword>
<evidence type="ECO:0000256" key="1">
    <source>
        <dbReference type="SAM" id="Phobius"/>
    </source>
</evidence>
<dbReference type="Proteomes" id="UP000019151">
    <property type="component" value="Chromosome"/>
</dbReference>
<evidence type="ECO:0000313" key="3">
    <source>
        <dbReference type="Proteomes" id="UP000019151"/>
    </source>
</evidence>
<accession>W0RL40</accession>
<keyword evidence="1" id="KW-0812">Transmembrane</keyword>
<dbReference type="RefSeq" id="WP_025412933.1">
    <property type="nucleotide sequence ID" value="NZ_CP007128.1"/>
</dbReference>
<feature type="transmembrane region" description="Helical" evidence="1">
    <location>
        <begin position="26"/>
        <end position="46"/>
    </location>
</feature>
<reference evidence="2 3" key="1">
    <citation type="journal article" date="2014" name="Genome Announc.">
        <title>Genome Sequence and Methylome of Soil Bacterium Gemmatirosa kalamazoonensis KBS708T, a Member of the Rarely Cultivated Gemmatimonadetes Phylum.</title>
        <authorList>
            <person name="Debruyn J.M."/>
            <person name="Radosevich M."/>
            <person name="Wommack K.E."/>
            <person name="Polson S.W."/>
            <person name="Hauser L.J."/>
            <person name="Fawaz M.N."/>
            <person name="Korlach J."/>
            <person name="Tsai Y.C."/>
        </authorList>
    </citation>
    <scope>NUCLEOTIDE SEQUENCE [LARGE SCALE GENOMIC DNA]</scope>
    <source>
        <strain evidence="2 3">KBS708</strain>
    </source>
</reference>
<dbReference type="HOGENOM" id="CLU_2601038_0_0_0"/>
<keyword evidence="1" id="KW-1133">Transmembrane helix</keyword>
<keyword evidence="3" id="KW-1185">Reference proteome</keyword>
<dbReference type="Pfam" id="PF09527">
    <property type="entry name" value="ATPase_gene1"/>
    <property type="match status" value="1"/>
</dbReference>
<organism evidence="2 3">
    <name type="scientific">Gemmatirosa kalamazoonensis</name>
    <dbReference type="NCBI Taxonomy" id="861299"/>
    <lineage>
        <taxon>Bacteria</taxon>
        <taxon>Pseudomonadati</taxon>
        <taxon>Gemmatimonadota</taxon>
        <taxon>Gemmatimonadia</taxon>
        <taxon>Gemmatimonadales</taxon>
        <taxon>Gemmatimonadaceae</taxon>
        <taxon>Gemmatirosa</taxon>
    </lineage>
</organism>
<dbReference type="STRING" id="861299.J421_3949"/>
<dbReference type="InParanoid" id="W0RL40"/>
<dbReference type="KEGG" id="gba:J421_3949"/>
<evidence type="ECO:0008006" key="4">
    <source>
        <dbReference type="Google" id="ProtNLM"/>
    </source>
</evidence>
<dbReference type="EMBL" id="CP007128">
    <property type="protein sequence ID" value="AHG91486.1"/>
    <property type="molecule type" value="Genomic_DNA"/>
</dbReference>
<name>W0RL40_9BACT</name>
<sequence>MGLQFAISLLVFLFLGQWLDRRLGTAPVFLLGCVFVGVGGSFYAMYRTIMAAQRREDEARRAEQARRAAESLGGTRGGA</sequence>
<dbReference type="eggNOG" id="ENOG502ZR6K">
    <property type="taxonomic scope" value="Bacteria"/>
</dbReference>
<gene>
    <name evidence="2" type="ORF">J421_3949</name>
</gene>
<dbReference type="AlphaFoldDB" id="W0RL40"/>